<name>A0A0U0ZQP3_9MYCO</name>
<evidence type="ECO:0000313" key="1">
    <source>
        <dbReference type="EMBL" id="CPV65744.1"/>
    </source>
</evidence>
<dbReference type="Proteomes" id="UP000045782">
    <property type="component" value="Unassembled WGS sequence"/>
</dbReference>
<dbReference type="AlphaFoldDB" id="A0A0U0ZQP3"/>
<dbReference type="GeneID" id="93377382"/>
<evidence type="ECO:0000313" key="2">
    <source>
        <dbReference type="Proteomes" id="UP000045782"/>
    </source>
</evidence>
<dbReference type="EMBL" id="CSWP01000009">
    <property type="protein sequence ID" value="CPV65744.1"/>
    <property type="molecule type" value="Genomic_DNA"/>
</dbReference>
<accession>A0A0U0ZQP3</accession>
<dbReference type="Pfam" id="PF13031">
    <property type="entry name" value="DUF3892"/>
    <property type="match status" value="1"/>
</dbReference>
<reference evidence="1 2" key="1">
    <citation type="submission" date="2015-03" db="EMBL/GenBank/DDBJ databases">
        <authorList>
            <person name="Murphy D."/>
        </authorList>
    </citation>
    <scope>NUCLEOTIDE SEQUENCE [LARGE SCALE GENOMIC DNA]</scope>
    <source>
        <strain evidence="1 2">PAP088</strain>
    </source>
</reference>
<protein>
    <recommendedName>
        <fullName evidence="3">DUF3892 domain-containing protein</fullName>
    </recommendedName>
</protein>
<gene>
    <name evidence="1" type="ORF">ERS075579_03867</name>
</gene>
<evidence type="ECO:0008006" key="3">
    <source>
        <dbReference type="Google" id="ProtNLM"/>
    </source>
</evidence>
<organism evidence="1 2">
    <name type="scientific">Mycobacteroides abscessus</name>
    <dbReference type="NCBI Taxonomy" id="36809"/>
    <lineage>
        <taxon>Bacteria</taxon>
        <taxon>Bacillati</taxon>
        <taxon>Actinomycetota</taxon>
        <taxon>Actinomycetes</taxon>
        <taxon>Mycobacteriales</taxon>
        <taxon>Mycobacteriaceae</taxon>
        <taxon>Mycobacteroides</taxon>
    </lineage>
</organism>
<dbReference type="InterPro" id="IPR024997">
    <property type="entry name" value="DUF3892"/>
</dbReference>
<proteinExistence type="predicted"/>
<dbReference type="RefSeq" id="WP_005113025.1">
    <property type="nucleotide sequence ID" value="NZ_CP014951.1"/>
</dbReference>
<sequence>MSIRITAIRLSGGNSHQHIVRLWWTDPSSGDTGDNSRAEIIAWMETQHGKVYVEDAAGNRVDVGIVTPASGPKYLRTYADGVWTNNLLALPKR</sequence>
<dbReference type="PATRIC" id="fig|36809.44.peg.4179"/>